<reference evidence="12 13" key="1">
    <citation type="submission" date="2024-11" db="EMBL/GenBank/DDBJ databases">
        <title>Chromosome-level genome assembly of the freshwater bivalve Anodonta woodiana.</title>
        <authorList>
            <person name="Chen X."/>
        </authorList>
    </citation>
    <scope>NUCLEOTIDE SEQUENCE [LARGE SCALE GENOMIC DNA]</scope>
    <source>
        <strain evidence="12">MN2024</strain>
        <tissue evidence="12">Gills</tissue>
    </source>
</reference>
<keyword evidence="6" id="KW-0238">DNA-binding</keyword>
<evidence type="ECO:0000256" key="9">
    <source>
        <dbReference type="PROSITE-ProRule" id="PRU00042"/>
    </source>
</evidence>
<dbReference type="Proteomes" id="UP001634394">
    <property type="component" value="Unassembled WGS sequence"/>
</dbReference>
<feature type="region of interest" description="Disordered" evidence="10">
    <location>
        <begin position="1"/>
        <end position="32"/>
    </location>
</feature>
<dbReference type="FunFam" id="3.30.160.60:FF:000207">
    <property type="entry name" value="zinc finger protein SNAI2"/>
    <property type="match status" value="1"/>
</dbReference>
<protein>
    <recommendedName>
        <fullName evidence="11">C2H2-type domain-containing protein</fullName>
    </recommendedName>
</protein>
<evidence type="ECO:0000256" key="5">
    <source>
        <dbReference type="ARBA" id="ARBA00022833"/>
    </source>
</evidence>
<dbReference type="FunFam" id="3.30.160.60:FF:000693">
    <property type="entry name" value="Snail family zinc finger 1a"/>
    <property type="match status" value="1"/>
</dbReference>
<dbReference type="GO" id="GO:0005634">
    <property type="term" value="C:nucleus"/>
    <property type="evidence" value="ECO:0007669"/>
    <property type="project" value="UniProtKB-SubCell"/>
</dbReference>
<keyword evidence="13" id="KW-1185">Reference proteome</keyword>
<evidence type="ECO:0000256" key="6">
    <source>
        <dbReference type="ARBA" id="ARBA00023125"/>
    </source>
</evidence>
<dbReference type="PANTHER" id="PTHR24388:SF54">
    <property type="entry name" value="PROTEIN ESCARGOT"/>
    <property type="match status" value="1"/>
</dbReference>
<evidence type="ECO:0000259" key="11">
    <source>
        <dbReference type="PROSITE" id="PS50157"/>
    </source>
</evidence>
<dbReference type="FunFam" id="3.30.160.60:FF:000043">
    <property type="entry name" value="Scratch family zinc finger 2"/>
    <property type="match status" value="1"/>
</dbReference>
<dbReference type="SUPFAM" id="SSF57667">
    <property type="entry name" value="beta-beta-alpha zinc fingers"/>
    <property type="match status" value="3"/>
</dbReference>
<feature type="region of interest" description="Disordered" evidence="10">
    <location>
        <begin position="44"/>
        <end position="94"/>
    </location>
</feature>
<evidence type="ECO:0000256" key="2">
    <source>
        <dbReference type="ARBA" id="ARBA00022723"/>
    </source>
</evidence>
<dbReference type="AlphaFoldDB" id="A0ABD3VEG4"/>
<dbReference type="SMART" id="SM00355">
    <property type="entry name" value="ZnF_C2H2"/>
    <property type="match status" value="5"/>
</dbReference>
<dbReference type="InterPro" id="IPR013087">
    <property type="entry name" value="Znf_C2H2_type"/>
</dbReference>
<name>A0ABD3VEG4_SINWO</name>
<keyword evidence="2" id="KW-0479">Metal-binding</keyword>
<feature type="domain" description="C2H2-type" evidence="11">
    <location>
        <begin position="303"/>
        <end position="326"/>
    </location>
</feature>
<evidence type="ECO:0000256" key="8">
    <source>
        <dbReference type="ARBA" id="ARBA00037948"/>
    </source>
</evidence>
<dbReference type="GO" id="GO:0003677">
    <property type="term" value="F:DNA binding"/>
    <property type="evidence" value="ECO:0007669"/>
    <property type="project" value="UniProtKB-KW"/>
</dbReference>
<evidence type="ECO:0000256" key="3">
    <source>
        <dbReference type="ARBA" id="ARBA00022737"/>
    </source>
</evidence>
<dbReference type="FunFam" id="3.30.160.60:FF:001114">
    <property type="entry name" value="Zinc finger protein SNAI2"/>
    <property type="match status" value="1"/>
</dbReference>
<dbReference type="PANTHER" id="PTHR24388">
    <property type="entry name" value="ZINC FINGER PROTEIN"/>
    <property type="match status" value="1"/>
</dbReference>
<keyword evidence="3" id="KW-0677">Repeat</keyword>
<evidence type="ECO:0000313" key="13">
    <source>
        <dbReference type="Proteomes" id="UP001634394"/>
    </source>
</evidence>
<proteinExistence type="inferred from homology"/>
<dbReference type="PROSITE" id="PS00028">
    <property type="entry name" value="ZINC_FINGER_C2H2_1"/>
    <property type="match status" value="4"/>
</dbReference>
<comment type="subcellular location">
    <subcellularLocation>
        <location evidence="1">Nucleus</location>
    </subcellularLocation>
</comment>
<dbReference type="Gene3D" id="3.30.160.60">
    <property type="entry name" value="Classic Zinc Finger"/>
    <property type="match status" value="4"/>
</dbReference>
<sequence length="413" mass="46529">MPRSFLIHKQKDDALPLSLSGDDTPASQEPNGVLRVPIILPLFESNTKPGDVKNTNSAVGDTVTADVNPSSKKSLTNTKEGNLNSSRDTGLQSEKMSPIQAVALQNRDLNPFNRGQQEQDSEAPRLVTSPNGSPTEPSKLYGSSAWHSQMLATLHHQFPFYPFRFPCMTFPPLSEHCPLRPTFQEHLGAYRLHQNMLPSVYHPGMAPFYVHPQTEKLFTLESRNFENELNILKSAFSPVNGSSDYIKEDLMPNKDLSETDQRKQKESDIGKYQCDGCNKHYSTFSGLSKHKQFHCSSQIKKEFNCKYCEKTYVSLGALKMHIRTHTLPCKCKVCGKAFSRPWLLQGHIRTHTGEKPFRCSHCARAFADRSNLRAHLQTHSDVKKYSCKACSKTFSRMSLLLKHEDGCCGALYT</sequence>
<accession>A0ABD3VEG4</accession>
<evidence type="ECO:0000256" key="4">
    <source>
        <dbReference type="ARBA" id="ARBA00022771"/>
    </source>
</evidence>
<dbReference type="EMBL" id="JBJQND010000012">
    <property type="protein sequence ID" value="KAL3859986.1"/>
    <property type="molecule type" value="Genomic_DNA"/>
</dbReference>
<feature type="domain" description="C2H2-type" evidence="11">
    <location>
        <begin position="272"/>
        <end position="299"/>
    </location>
</feature>
<comment type="similarity">
    <text evidence="8">Belongs to the snail C2H2-type zinc-finger protein family.</text>
</comment>
<dbReference type="Pfam" id="PF00096">
    <property type="entry name" value="zf-C2H2"/>
    <property type="match status" value="4"/>
</dbReference>
<evidence type="ECO:0000256" key="10">
    <source>
        <dbReference type="SAM" id="MobiDB-lite"/>
    </source>
</evidence>
<gene>
    <name evidence="12" type="ORF">ACJMK2_010163</name>
</gene>
<dbReference type="InterPro" id="IPR050527">
    <property type="entry name" value="Snail/Krueppel_Znf"/>
</dbReference>
<dbReference type="GO" id="GO:0008270">
    <property type="term" value="F:zinc ion binding"/>
    <property type="evidence" value="ECO:0007669"/>
    <property type="project" value="UniProtKB-KW"/>
</dbReference>
<feature type="domain" description="C2H2-type" evidence="11">
    <location>
        <begin position="385"/>
        <end position="413"/>
    </location>
</feature>
<keyword evidence="4 9" id="KW-0863">Zinc-finger</keyword>
<dbReference type="PROSITE" id="PS50157">
    <property type="entry name" value="ZINC_FINGER_C2H2_2"/>
    <property type="match status" value="5"/>
</dbReference>
<feature type="region of interest" description="Disordered" evidence="10">
    <location>
        <begin position="111"/>
        <end position="141"/>
    </location>
</feature>
<feature type="domain" description="C2H2-type" evidence="11">
    <location>
        <begin position="357"/>
        <end position="384"/>
    </location>
</feature>
<keyword evidence="7" id="KW-0539">Nucleus</keyword>
<evidence type="ECO:0000256" key="1">
    <source>
        <dbReference type="ARBA" id="ARBA00004123"/>
    </source>
</evidence>
<keyword evidence="5" id="KW-0862">Zinc</keyword>
<evidence type="ECO:0000313" key="12">
    <source>
        <dbReference type="EMBL" id="KAL3859986.1"/>
    </source>
</evidence>
<feature type="domain" description="C2H2-type" evidence="11">
    <location>
        <begin position="329"/>
        <end position="356"/>
    </location>
</feature>
<comment type="caution">
    <text evidence="12">The sequence shown here is derived from an EMBL/GenBank/DDBJ whole genome shotgun (WGS) entry which is preliminary data.</text>
</comment>
<evidence type="ECO:0000256" key="7">
    <source>
        <dbReference type="ARBA" id="ARBA00023242"/>
    </source>
</evidence>
<dbReference type="InterPro" id="IPR036236">
    <property type="entry name" value="Znf_C2H2_sf"/>
</dbReference>
<organism evidence="12 13">
    <name type="scientific">Sinanodonta woodiana</name>
    <name type="common">Chinese pond mussel</name>
    <name type="synonym">Anodonta woodiana</name>
    <dbReference type="NCBI Taxonomy" id="1069815"/>
    <lineage>
        <taxon>Eukaryota</taxon>
        <taxon>Metazoa</taxon>
        <taxon>Spiralia</taxon>
        <taxon>Lophotrochozoa</taxon>
        <taxon>Mollusca</taxon>
        <taxon>Bivalvia</taxon>
        <taxon>Autobranchia</taxon>
        <taxon>Heteroconchia</taxon>
        <taxon>Palaeoheterodonta</taxon>
        <taxon>Unionida</taxon>
        <taxon>Unionoidea</taxon>
        <taxon>Unionidae</taxon>
        <taxon>Unioninae</taxon>
        <taxon>Sinanodonta</taxon>
    </lineage>
</organism>